<evidence type="ECO:0000256" key="3">
    <source>
        <dbReference type="ARBA" id="ARBA00012732"/>
    </source>
</evidence>
<dbReference type="GO" id="GO:0003796">
    <property type="term" value="F:lysozyme activity"/>
    <property type="evidence" value="ECO:0007669"/>
    <property type="project" value="UniProtKB-EC"/>
</dbReference>
<reference evidence="4" key="1">
    <citation type="journal article" date="2021" name="Proc. Natl. Acad. Sci. U.S.A.">
        <title>A Catalog of Tens of Thousands of Viruses from Human Metagenomes Reveals Hidden Associations with Chronic Diseases.</title>
        <authorList>
            <person name="Tisza M.J."/>
            <person name="Buck C.B."/>
        </authorList>
    </citation>
    <scope>NUCLEOTIDE SEQUENCE</scope>
    <source>
        <strain evidence="4">Ctvns3</strain>
    </source>
</reference>
<evidence type="ECO:0000256" key="1">
    <source>
        <dbReference type="ARBA" id="ARBA00000632"/>
    </source>
</evidence>
<dbReference type="PANTHER" id="PTHR34135:SF2">
    <property type="entry name" value="LYSOZYME"/>
    <property type="match status" value="1"/>
</dbReference>
<dbReference type="PROSITE" id="PS51904">
    <property type="entry name" value="GLYCOSYL_HYDROL_F25_2"/>
    <property type="match status" value="1"/>
</dbReference>
<dbReference type="InterPro" id="IPR017853">
    <property type="entry name" value="GH"/>
</dbReference>
<evidence type="ECO:0000313" key="4">
    <source>
        <dbReference type="EMBL" id="DAE04587.1"/>
    </source>
</evidence>
<dbReference type="GO" id="GO:0016998">
    <property type="term" value="P:cell wall macromolecule catabolic process"/>
    <property type="evidence" value="ECO:0007669"/>
    <property type="project" value="InterPro"/>
</dbReference>
<dbReference type="PANTHER" id="PTHR34135">
    <property type="entry name" value="LYSOZYME"/>
    <property type="match status" value="1"/>
</dbReference>
<dbReference type="InterPro" id="IPR002053">
    <property type="entry name" value="Glyco_hydro_25"/>
</dbReference>
<dbReference type="SUPFAM" id="SSF51445">
    <property type="entry name" value="(Trans)glycosidases"/>
    <property type="match status" value="1"/>
</dbReference>
<organism evidence="4">
    <name type="scientific">Myoviridae sp. ctvns3</name>
    <dbReference type="NCBI Taxonomy" id="2825204"/>
    <lineage>
        <taxon>Viruses</taxon>
        <taxon>Duplodnaviria</taxon>
        <taxon>Heunggongvirae</taxon>
        <taxon>Uroviricota</taxon>
        <taxon>Caudoviricetes</taxon>
    </lineage>
</organism>
<comment type="catalytic activity">
    <reaction evidence="1">
        <text>Hydrolysis of (1-&gt;4)-beta-linkages between N-acetylmuramic acid and N-acetyl-D-glucosamine residues in a peptidoglycan and between N-acetyl-D-glucosamine residues in chitodextrins.</text>
        <dbReference type="EC" id="3.2.1.17"/>
    </reaction>
</comment>
<accession>A0A8S5PDR3</accession>
<dbReference type="EMBL" id="BK015391">
    <property type="protein sequence ID" value="DAE04587.1"/>
    <property type="molecule type" value="Genomic_DNA"/>
</dbReference>
<sequence length="297" mass="33176">MKILDFSKYNTIIDWNAVKANCDGILLRCGVRGYRAGNIKIDAKFPEFAEKCRDLGIPFGVYFMSQAITEQEGREEAAFSVALANQYGATLPIFIDSEDGDGTKRKVRADGLSKPVRTAVCKAFCNMVQATGRQPGVYASESWFYDNLIYDELRQYTIWAAKYGNNTGGLCTKITLPKHDLHQYTSKGIVPGVSGWCDVSMLYSDLGITSAPVQTTETVHMQPNYRPGIAYFVHCSNLRARSTREIKDGNVLYKISNTAVLNRATARDSAGRIWMNISGTNREEWVCADDGKRSYIY</sequence>
<dbReference type="EC" id="3.2.1.17" evidence="3"/>
<protein>
    <recommendedName>
        <fullName evidence="3">lysozyme</fullName>
        <ecNumber evidence="3">3.2.1.17</ecNumber>
    </recommendedName>
</protein>
<dbReference type="Gene3D" id="3.20.20.80">
    <property type="entry name" value="Glycosidases"/>
    <property type="match status" value="1"/>
</dbReference>
<name>A0A8S5PDR3_9CAUD</name>
<dbReference type="GO" id="GO:0016052">
    <property type="term" value="P:carbohydrate catabolic process"/>
    <property type="evidence" value="ECO:0007669"/>
    <property type="project" value="TreeGrafter"/>
</dbReference>
<proteinExistence type="inferred from homology"/>
<comment type="similarity">
    <text evidence="2">Belongs to the glycosyl hydrolase 25 family.</text>
</comment>
<dbReference type="GO" id="GO:0009253">
    <property type="term" value="P:peptidoglycan catabolic process"/>
    <property type="evidence" value="ECO:0007669"/>
    <property type="project" value="InterPro"/>
</dbReference>
<dbReference type="Pfam" id="PF01183">
    <property type="entry name" value="Glyco_hydro_25"/>
    <property type="match status" value="1"/>
</dbReference>
<evidence type="ECO:0000256" key="2">
    <source>
        <dbReference type="ARBA" id="ARBA00010646"/>
    </source>
</evidence>